<keyword evidence="3" id="KW-1185">Reference proteome</keyword>
<dbReference type="EMBL" id="JAUSTP010000002">
    <property type="protein sequence ID" value="MDQ0188839.1"/>
    <property type="molecule type" value="Genomic_DNA"/>
</dbReference>
<evidence type="ECO:0000313" key="3">
    <source>
        <dbReference type="Proteomes" id="UP001232973"/>
    </source>
</evidence>
<comment type="caution">
    <text evidence="2">The sequence shown here is derived from an EMBL/GenBank/DDBJ whole genome shotgun (WGS) entry which is preliminary data.</text>
</comment>
<reference evidence="2 3" key="1">
    <citation type="submission" date="2023-07" db="EMBL/GenBank/DDBJ databases">
        <title>Genomic Encyclopedia of Type Strains, Phase IV (KMG-IV): sequencing the most valuable type-strain genomes for metagenomic binning, comparative biology and taxonomic classification.</title>
        <authorList>
            <person name="Goeker M."/>
        </authorList>
    </citation>
    <scope>NUCLEOTIDE SEQUENCE [LARGE SCALE GENOMIC DNA]</scope>
    <source>
        <strain evidence="2 3">DSM 4006</strain>
    </source>
</reference>
<feature type="transmembrane region" description="Helical" evidence="1">
    <location>
        <begin position="53"/>
        <end position="72"/>
    </location>
</feature>
<feature type="transmembrane region" description="Helical" evidence="1">
    <location>
        <begin position="137"/>
        <end position="170"/>
    </location>
</feature>
<gene>
    <name evidence="2" type="ORF">J2S03_000651</name>
</gene>
<feature type="transmembrane region" description="Helical" evidence="1">
    <location>
        <begin position="177"/>
        <end position="200"/>
    </location>
</feature>
<dbReference type="RefSeq" id="WP_274455189.1">
    <property type="nucleotide sequence ID" value="NZ_CP067097.1"/>
</dbReference>
<feature type="transmembrane region" description="Helical" evidence="1">
    <location>
        <begin position="21"/>
        <end position="41"/>
    </location>
</feature>
<accession>A0ABT9XFJ1</accession>
<dbReference type="Proteomes" id="UP001232973">
    <property type="component" value="Unassembled WGS sequence"/>
</dbReference>
<sequence>MSDLITMIWKEVAELLGNRRFLWVFTIAILAMGIIPTLALSKHHGNTVDASSLTFMILRAVYVLFATAIVVAQTAPDMVLHERVGHTLDYLLTTRLSNHAIFGAKVLISFAVGYVTAILAVAVQLISAALIGGTGWHWLYLAIPIGRIITFGITAALSLYVSVVGTFVAVRVGEQRVAYMISIFAVALLTVPFLTGWIHITLTVQWVTWVAIIFGAIAVVLGFVGIRLFRRDMLVLYLQD</sequence>
<feature type="transmembrane region" description="Helical" evidence="1">
    <location>
        <begin position="206"/>
        <end position="229"/>
    </location>
</feature>
<keyword evidence="1" id="KW-0812">Transmembrane</keyword>
<evidence type="ECO:0000256" key="1">
    <source>
        <dbReference type="SAM" id="Phobius"/>
    </source>
</evidence>
<protein>
    <submittedName>
        <fullName evidence="2">MFS family permease</fullName>
    </submittedName>
</protein>
<keyword evidence="1" id="KW-1133">Transmembrane helix</keyword>
<evidence type="ECO:0000313" key="2">
    <source>
        <dbReference type="EMBL" id="MDQ0188839.1"/>
    </source>
</evidence>
<organism evidence="2 3">
    <name type="scientific">Alicyclobacillus cycloheptanicus</name>
    <dbReference type="NCBI Taxonomy" id="1457"/>
    <lineage>
        <taxon>Bacteria</taxon>
        <taxon>Bacillati</taxon>
        <taxon>Bacillota</taxon>
        <taxon>Bacilli</taxon>
        <taxon>Bacillales</taxon>
        <taxon>Alicyclobacillaceae</taxon>
        <taxon>Alicyclobacillus</taxon>
    </lineage>
</organism>
<proteinExistence type="predicted"/>
<feature type="transmembrane region" description="Helical" evidence="1">
    <location>
        <begin position="106"/>
        <end position="131"/>
    </location>
</feature>
<keyword evidence="1" id="KW-0472">Membrane</keyword>
<name>A0ABT9XFJ1_9BACL</name>